<dbReference type="EMBL" id="GBXM01048044">
    <property type="protein sequence ID" value="JAH60533.1"/>
    <property type="molecule type" value="Transcribed_RNA"/>
</dbReference>
<evidence type="ECO:0000313" key="1">
    <source>
        <dbReference type="EMBL" id="JAH60533.1"/>
    </source>
</evidence>
<reference evidence="1" key="2">
    <citation type="journal article" date="2015" name="Fish Shellfish Immunol.">
        <title>Early steps in the European eel (Anguilla anguilla)-Vibrio vulnificus interaction in the gills: Role of the RtxA13 toxin.</title>
        <authorList>
            <person name="Callol A."/>
            <person name="Pajuelo D."/>
            <person name="Ebbesson L."/>
            <person name="Teles M."/>
            <person name="MacKenzie S."/>
            <person name="Amaro C."/>
        </authorList>
    </citation>
    <scope>NUCLEOTIDE SEQUENCE</scope>
</reference>
<reference evidence="1" key="1">
    <citation type="submission" date="2014-11" db="EMBL/GenBank/DDBJ databases">
        <authorList>
            <person name="Amaro Gonzalez C."/>
        </authorList>
    </citation>
    <scope>NUCLEOTIDE SEQUENCE</scope>
</reference>
<name>A0A0E9U6D5_ANGAN</name>
<dbReference type="AlphaFoldDB" id="A0A0E9U6D5"/>
<organism evidence="1">
    <name type="scientific">Anguilla anguilla</name>
    <name type="common">European freshwater eel</name>
    <name type="synonym">Muraena anguilla</name>
    <dbReference type="NCBI Taxonomy" id="7936"/>
    <lineage>
        <taxon>Eukaryota</taxon>
        <taxon>Metazoa</taxon>
        <taxon>Chordata</taxon>
        <taxon>Craniata</taxon>
        <taxon>Vertebrata</taxon>
        <taxon>Euteleostomi</taxon>
        <taxon>Actinopterygii</taxon>
        <taxon>Neopterygii</taxon>
        <taxon>Teleostei</taxon>
        <taxon>Anguilliformes</taxon>
        <taxon>Anguillidae</taxon>
        <taxon>Anguilla</taxon>
    </lineage>
</organism>
<proteinExistence type="predicted"/>
<accession>A0A0E9U6D5</accession>
<protein>
    <submittedName>
        <fullName evidence="1">Uncharacterized protein</fullName>
    </submittedName>
</protein>
<sequence>MGCIRSDFDRKRCFPGIGLLGSTFSIRLLDTVALPLAERPGTE</sequence>